<reference evidence="6 7" key="1">
    <citation type="submission" date="2017-01" db="EMBL/GenBank/DDBJ databases">
        <authorList>
            <person name="Mah S.A."/>
            <person name="Swanson W.J."/>
            <person name="Moy G.W."/>
            <person name="Vacquier V.D."/>
        </authorList>
    </citation>
    <scope>NUCLEOTIDE SEQUENCE [LARGE SCALE GENOMIC DNA]</scope>
    <source>
        <strain evidence="6 7">GSMNP</strain>
    </source>
</reference>
<keyword evidence="2" id="KW-0249">Electron transport</keyword>
<dbReference type="Gene3D" id="3.40.30.10">
    <property type="entry name" value="Glutaredoxin"/>
    <property type="match status" value="1"/>
</dbReference>
<dbReference type="NCBIfam" id="TIGR01068">
    <property type="entry name" value="thioredoxin"/>
    <property type="match status" value="1"/>
</dbReference>
<dbReference type="PROSITE" id="PS51352">
    <property type="entry name" value="THIOREDOXIN_2"/>
    <property type="match status" value="1"/>
</dbReference>
<dbReference type="GO" id="GO:0015035">
    <property type="term" value="F:protein-disulfide reductase activity"/>
    <property type="evidence" value="ECO:0007669"/>
    <property type="project" value="InterPro"/>
</dbReference>
<dbReference type="InterPro" id="IPR017937">
    <property type="entry name" value="Thioredoxin_CS"/>
</dbReference>
<gene>
    <name evidence="6" type="ORF">AYI70_g5215</name>
</gene>
<feature type="domain" description="Thioredoxin" evidence="5">
    <location>
        <begin position="26"/>
        <end position="150"/>
    </location>
</feature>
<evidence type="ECO:0000256" key="2">
    <source>
        <dbReference type="ARBA" id="ARBA00022982"/>
    </source>
</evidence>
<dbReference type="EMBL" id="LSSN01001678">
    <property type="protein sequence ID" value="OMJ18684.1"/>
    <property type="molecule type" value="Genomic_DNA"/>
</dbReference>
<name>A0A1R1XVN5_9FUNG</name>
<keyword evidence="4" id="KW-0676">Redox-active center</keyword>
<proteinExistence type="predicted"/>
<sequence length="151" mass="16681">MSAIVSGTRSVLRNQFKLTRTGLFKYASMNQACRFSSTNVNEQGGSIIHVTQKTFKDSVLESKVPTIVDFYADWCGPCRMLTPILESSIKFNGNVNLAKVDTEAEHELALQYGITSLPTVIAFVNGEPTESFIGFKNKEFLASFIEKVSGK</sequence>
<protein>
    <submittedName>
        <fullName evidence="6">Thioredoxin, mitochondrial</fullName>
    </submittedName>
</protein>
<dbReference type="OrthoDB" id="2121326at2759"/>
<dbReference type="PROSITE" id="PS00194">
    <property type="entry name" value="THIOREDOXIN_1"/>
    <property type="match status" value="1"/>
</dbReference>
<keyword evidence="7" id="KW-1185">Reference proteome</keyword>
<dbReference type="PANTHER" id="PTHR45663:SF11">
    <property type="entry name" value="GEO12009P1"/>
    <property type="match status" value="1"/>
</dbReference>
<comment type="caution">
    <text evidence="6">The sequence shown here is derived from an EMBL/GenBank/DDBJ whole genome shotgun (WGS) entry which is preliminary data.</text>
</comment>
<dbReference type="InterPro" id="IPR036249">
    <property type="entry name" value="Thioredoxin-like_sf"/>
</dbReference>
<dbReference type="STRING" id="133412.A0A1R1XVN5"/>
<dbReference type="InterPro" id="IPR005746">
    <property type="entry name" value="Thioredoxin"/>
</dbReference>
<evidence type="ECO:0000313" key="7">
    <source>
        <dbReference type="Proteomes" id="UP000187283"/>
    </source>
</evidence>
<dbReference type="AlphaFoldDB" id="A0A1R1XVN5"/>
<keyword evidence="1" id="KW-0813">Transport</keyword>
<evidence type="ECO:0000256" key="1">
    <source>
        <dbReference type="ARBA" id="ARBA00022448"/>
    </source>
</evidence>
<evidence type="ECO:0000259" key="5">
    <source>
        <dbReference type="PROSITE" id="PS51352"/>
    </source>
</evidence>
<dbReference type="FunFam" id="3.40.30.10:FF:000001">
    <property type="entry name" value="Thioredoxin"/>
    <property type="match status" value="1"/>
</dbReference>
<dbReference type="InterPro" id="IPR013766">
    <property type="entry name" value="Thioredoxin_domain"/>
</dbReference>
<organism evidence="6 7">
    <name type="scientific">Smittium culicis</name>
    <dbReference type="NCBI Taxonomy" id="133412"/>
    <lineage>
        <taxon>Eukaryota</taxon>
        <taxon>Fungi</taxon>
        <taxon>Fungi incertae sedis</taxon>
        <taxon>Zoopagomycota</taxon>
        <taxon>Kickxellomycotina</taxon>
        <taxon>Harpellomycetes</taxon>
        <taxon>Harpellales</taxon>
        <taxon>Legeriomycetaceae</taxon>
        <taxon>Smittium</taxon>
    </lineage>
</organism>
<accession>A0A1R1XVN5</accession>
<evidence type="ECO:0000256" key="4">
    <source>
        <dbReference type="ARBA" id="ARBA00023284"/>
    </source>
</evidence>
<dbReference type="SUPFAM" id="SSF52833">
    <property type="entry name" value="Thioredoxin-like"/>
    <property type="match status" value="1"/>
</dbReference>
<dbReference type="CDD" id="cd02947">
    <property type="entry name" value="TRX_family"/>
    <property type="match status" value="1"/>
</dbReference>
<dbReference type="GO" id="GO:0005737">
    <property type="term" value="C:cytoplasm"/>
    <property type="evidence" value="ECO:0007669"/>
    <property type="project" value="TreeGrafter"/>
</dbReference>
<dbReference type="PANTHER" id="PTHR45663">
    <property type="entry name" value="GEO12009P1"/>
    <property type="match status" value="1"/>
</dbReference>
<evidence type="ECO:0000256" key="3">
    <source>
        <dbReference type="ARBA" id="ARBA00023157"/>
    </source>
</evidence>
<dbReference type="Pfam" id="PF00085">
    <property type="entry name" value="Thioredoxin"/>
    <property type="match status" value="1"/>
</dbReference>
<dbReference type="PRINTS" id="PR00421">
    <property type="entry name" value="THIOREDOXIN"/>
</dbReference>
<evidence type="ECO:0000313" key="6">
    <source>
        <dbReference type="EMBL" id="OMJ18684.1"/>
    </source>
</evidence>
<keyword evidence="3" id="KW-1015">Disulfide bond</keyword>
<dbReference type="Proteomes" id="UP000187283">
    <property type="component" value="Unassembled WGS sequence"/>
</dbReference>